<dbReference type="GO" id="GO:0034727">
    <property type="term" value="P:piecemeal microautophagy of the nucleus"/>
    <property type="evidence" value="ECO:0007669"/>
    <property type="project" value="TreeGrafter"/>
</dbReference>
<organism evidence="4 5">
    <name type="scientific">Emiliania huxleyi (strain CCMP1516)</name>
    <dbReference type="NCBI Taxonomy" id="280463"/>
    <lineage>
        <taxon>Eukaryota</taxon>
        <taxon>Haptista</taxon>
        <taxon>Haptophyta</taxon>
        <taxon>Prymnesiophyceae</taxon>
        <taxon>Isochrysidales</taxon>
        <taxon>Noelaerhabdaceae</taxon>
        <taxon>Emiliania</taxon>
    </lineage>
</organism>
<evidence type="ECO:0000256" key="1">
    <source>
        <dbReference type="ARBA" id="ARBA00023006"/>
    </source>
</evidence>
<dbReference type="eggNOG" id="KOG4573">
    <property type="taxonomic scope" value="Eukaryota"/>
</dbReference>
<dbReference type="GO" id="GO:0000423">
    <property type="term" value="P:mitophagy"/>
    <property type="evidence" value="ECO:0007669"/>
    <property type="project" value="TreeGrafter"/>
</dbReference>
<dbReference type="HOGENOM" id="CLU_967852_0_0_1"/>
<dbReference type="PaxDb" id="2903-EOD37040"/>
<evidence type="ECO:0000259" key="3">
    <source>
        <dbReference type="Pfam" id="PF10033"/>
    </source>
</evidence>
<dbReference type="EnsemblProtists" id="EOD37040">
    <property type="protein sequence ID" value="EOD37040"/>
    <property type="gene ID" value="EMIHUDRAFT_226023"/>
</dbReference>
<reference evidence="5" key="1">
    <citation type="journal article" date="2013" name="Nature">
        <title>Pan genome of the phytoplankton Emiliania underpins its global distribution.</title>
        <authorList>
            <person name="Read B.A."/>
            <person name="Kegel J."/>
            <person name="Klute M.J."/>
            <person name="Kuo A."/>
            <person name="Lefebvre S.C."/>
            <person name="Maumus F."/>
            <person name="Mayer C."/>
            <person name="Miller J."/>
            <person name="Monier A."/>
            <person name="Salamov A."/>
            <person name="Young J."/>
            <person name="Aguilar M."/>
            <person name="Claverie J.M."/>
            <person name="Frickenhaus S."/>
            <person name="Gonzalez K."/>
            <person name="Herman E.K."/>
            <person name="Lin Y.C."/>
            <person name="Napier J."/>
            <person name="Ogata H."/>
            <person name="Sarno A.F."/>
            <person name="Shmutz J."/>
            <person name="Schroeder D."/>
            <person name="de Vargas C."/>
            <person name="Verret F."/>
            <person name="von Dassow P."/>
            <person name="Valentin K."/>
            <person name="Van de Peer Y."/>
            <person name="Wheeler G."/>
            <person name="Dacks J.B."/>
            <person name="Delwiche C.F."/>
            <person name="Dyhrman S.T."/>
            <person name="Glockner G."/>
            <person name="John U."/>
            <person name="Richards T."/>
            <person name="Worden A.Z."/>
            <person name="Zhang X."/>
            <person name="Grigoriev I.V."/>
            <person name="Allen A.E."/>
            <person name="Bidle K."/>
            <person name="Borodovsky M."/>
            <person name="Bowler C."/>
            <person name="Brownlee C."/>
            <person name="Cock J.M."/>
            <person name="Elias M."/>
            <person name="Gladyshev V.N."/>
            <person name="Groth M."/>
            <person name="Guda C."/>
            <person name="Hadaegh A."/>
            <person name="Iglesias-Rodriguez M.D."/>
            <person name="Jenkins J."/>
            <person name="Jones B.M."/>
            <person name="Lawson T."/>
            <person name="Leese F."/>
            <person name="Lindquist E."/>
            <person name="Lobanov A."/>
            <person name="Lomsadze A."/>
            <person name="Malik S.B."/>
            <person name="Marsh M.E."/>
            <person name="Mackinder L."/>
            <person name="Mock T."/>
            <person name="Mueller-Roeber B."/>
            <person name="Pagarete A."/>
            <person name="Parker M."/>
            <person name="Probert I."/>
            <person name="Quesneville H."/>
            <person name="Raines C."/>
            <person name="Rensing S.A."/>
            <person name="Riano-Pachon D.M."/>
            <person name="Richier S."/>
            <person name="Rokitta S."/>
            <person name="Shiraiwa Y."/>
            <person name="Soanes D.M."/>
            <person name="van der Giezen M."/>
            <person name="Wahlund T.M."/>
            <person name="Williams B."/>
            <person name="Wilson W."/>
            <person name="Wolfe G."/>
            <person name="Wurch L.L."/>
        </authorList>
    </citation>
    <scope>NUCLEOTIDE SEQUENCE</scope>
</reference>
<dbReference type="KEGG" id="ehx:EMIHUDRAFT_226023"/>
<dbReference type="InterPro" id="IPR036570">
    <property type="entry name" value="HORMA_dom_sf"/>
</dbReference>
<accession>A0A0D3KMQ5</accession>
<proteinExistence type="predicted"/>
<dbReference type="PANTHER" id="PTHR13430:SF4">
    <property type="entry name" value="AUTOPHAGY-RELATED PROTEIN 13"/>
    <property type="match status" value="1"/>
</dbReference>
<dbReference type="GO" id="GO:1990316">
    <property type="term" value="C:Atg1/ULK1 kinase complex"/>
    <property type="evidence" value="ECO:0007669"/>
    <property type="project" value="InterPro"/>
</dbReference>
<evidence type="ECO:0000313" key="4">
    <source>
        <dbReference type="EnsemblProtists" id="EOD37040"/>
    </source>
</evidence>
<reference evidence="4" key="2">
    <citation type="submission" date="2024-10" db="UniProtKB">
        <authorList>
            <consortium name="EnsemblProtists"/>
        </authorList>
    </citation>
    <scope>IDENTIFICATION</scope>
</reference>
<dbReference type="GO" id="GO:0005829">
    <property type="term" value="C:cytosol"/>
    <property type="evidence" value="ECO:0007669"/>
    <property type="project" value="TreeGrafter"/>
</dbReference>
<sequence length="289" mass="31059">MEAQKLQLVVRNCVQKTLELVLRARVPLGRGTPNHWFNLESEEVACVRDRLEGWKQRISQPLQLDIFIDTSSSAVRAAVGAQPNEPNLVLLERWTLRYEPAPHAPEAIGWPTFYKRFMVLLRSLAAFLRLMPAHRLASSLGRLGHASDAPALGFRVCIGGPHGGRSSEASPEAAPLDFAAGVSPQQHAFSPPDSTHGKLRIAVSYRPPSLFTRTARPAAAAVRCSSDRMMSAALIANYLPTEGARQPPAVATLDEAALGADGSNPRFGLLPRPASAPHAPSPPAGLPSS</sequence>
<dbReference type="InterPro" id="IPR040182">
    <property type="entry name" value="ATG13"/>
</dbReference>
<keyword evidence="1" id="KW-0072">Autophagy</keyword>
<dbReference type="GeneID" id="17282310"/>
<evidence type="ECO:0000256" key="2">
    <source>
        <dbReference type="SAM" id="MobiDB-lite"/>
    </source>
</evidence>
<dbReference type="Pfam" id="PF10033">
    <property type="entry name" value="ATG13"/>
    <property type="match status" value="1"/>
</dbReference>
<dbReference type="RefSeq" id="XP_005789469.1">
    <property type="nucleotide sequence ID" value="XM_005789412.1"/>
</dbReference>
<evidence type="ECO:0000313" key="5">
    <source>
        <dbReference type="Proteomes" id="UP000013827"/>
    </source>
</evidence>
<dbReference type="AlphaFoldDB" id="A0A0D3KMQ5"/>
<keyword evidence="5" id="KW-1185">Reference proteome</keyword>
<feature type="domain" description="Autophagy-related protein 13 N-terminal" evidence="3">
    <location>
        <begin position="11"/>
        <end position="207"/>
    </location>
</feature>
<dbReference type="InterPro" id="IPR018731">
    <property type="entry name" value="Atg13_N"/>
</dbReference>
<dbReference type="GO" id="GO:0000407">
    <property type="term" value="C:phagophore assembly site"/>
    <property type="evidence" value="ECO:0007669"/>
    <property type="project" value="TreeGrafter"/>
</dbReference>
<dbReference type="PANTHER" id="PTHR13430">
    <property type="match status" value="1"/>
</dbReference>
<name>A0A0D3KMQ5_EMIH1</name>
<feature type="region of interest" description="Disordered" evidence="2">
    <location>
        <begin position="260"/>
        <end position="289"/>
    </location>
</feature>
<dbReference type="Gene3D" id="3.30.900.10">
    <property type="entry name" value="HORMA domain"/>
    <property type="match status" value="1"/>
</dbReference>
<feature type="compositionally biased region" description="Low complexity" evidence="2">
    <location>
        <begin position="269"/>
        <end position="278"/>
    </location>
</feature>
<dbReference type="STRING" id="2903.R1FDE6"/>
<protein>
    <recommendedName>
        <fullName evidence="3">Autophagy-related protein 13 N-terminal domain-containing protein</fullName>
    </recommendedName>
</protein>
<dbReference type="Proteomes" id="UP000013827">
    <property type="component" value="Unassembled WGS sequence"/>
</dbReference>
<dbReference type="GO" id="GO:0034497">
    <property type="term" value="P:protein localization to phagophore assembly site"/>
    <property type="evidence" value="ECO:0007669"/>
    <property type="project" value="TreeGrafter"/>
</dbReference>
<feature type="compositionally biased region" description="Pro residues" evidence="2">
    <location>
        <begin position="279"/>
        <end position="289"/>
    </location>
</feature>